<evidence type="ECO:0000256" key="3">
    <source>
        <dbReference type="SAM" id="Coils"/>
    </source>
</evidence>
<evidence type="ECO:0000313" key="8">
    <source>
        <dbReference type="EMBL" id="CRY96211.1"/>
    </source>
</evidence>
<accession>A0A0H5Q2F7</accession>
<feature type="transmembrane region" description="Helical" evidence="5">
    <location>
        <begin position="13"/>
        <end position="38"/>
    </location>
</feature>
<evidence type="ECO:0000256" key="1">
    <source>
        <dbReference type="ARBA" id="ARBA00023224"/>
    </source>
</evidence>
<reference evidence="8" key="1">
    <citation type="submission" date="2015-06" db="EMBL/GenBank/DDBJ databases">
        <authorList>
            <person name="Joergensen T."/>
        </authorList>
    </citation>
    <scope>NUCLEOTIDE SEQUENCE</scope>
    <source>
        <strain evidence="8">RGFK0987</strain>
    </source>
</reference>
<dbReference type="InterPro" id="IPR003660">
    <property type="entry name" value="HAMP_dom"/>
</dbReference>
<keyword evidence="3" id="KW-0175">Coiled coil</keyword>
<sequence>MIGEEELAGSMRAISFAAVLCCVFALILSVVVALVIAFSIARELKKLQTATEHMAGGDLSTKLEVRRHDEFGELEHNFNGMMDSISGLIRNVGTNSQEIYEIAKSVMEVSGDTREVAGQVTEAIGSVAQGATEQAQSTAEANAEVEKLAENMSVSKEKTEKIGERSKETERLGRKGIRILEELISKSERAKVNSDESIATMSEMLKSIEKINYISDAIADITSQTNLLSLNASIEAARAGESGKGFAVVADEIRKLAEQSKDSTEEIKKIVAEITGNSAHVEDQLEESGVIQDDQQKSIKETQKLFEDIEASVRELMQAVEEIEQLNREMSIARDNVVNRMEDIASVSDRHDRGGGACGEHAGDQFRGSALLCVCIDPVSRCGAGHRFFHCKGVEEAPDGNGAHGRRGSVHQAGGQKA</sequence>
<feature type="domain" description="Methyl-accepting transducer" evidence="6">
    <location>
        <begin position="109"/>
        <end position="345"/>
    </location>
</feature>
<dbReference type="Pfam" id="PF00672">
    <property type="entry name" value="HAMP"/>
    <property type="match status" value="1"/>
</dbReference>
<evidence type="ECO:0000256" key="2">
    <source>
        <dbReference type="ARBA" id="ARBA00029447"/>
    </source>
</evidence>
<dbReference type="SUPFAM" id="SSF58104">
    <property type="entry name" value="Methyl-accepting chemotaxis protein (MCP) signaling domain"/>
    <property type="match status" value="1"/>
</dbReference>
<keyword evidence="1" id="KW-0807">Transducer</keyword>
<dbReference type="PANTHER" id="PTHR32089">
    <property type="entry name" value="METHYL-ACCEPTING CHEMOTAXIS PROTEIN MCPB"/>
    <property type="match status" value="1"/>
</dbReference>
<dbReference type="SMART" id="SM00283">
    <property type="entry name" value="MA"/>
    <property type="match status" value="1"/>
</dbReference>
<dbReference type="SMART" id="SM00304">
    <property type="entry name" value="HAMP"/>
    <property type="match status" value="1"/>
</dbReference>
<evidence type="ECO:0000259" key="6">
    <source>
        <dbReference type="PROSITE" id="PS50111"/>
    </source>
</evidence>
<dbReference type="PROSITE" id="PS50111">
    <property type="entry name" value="CHEMOTAXIS_TRANSDUC_2"/>
    <property type="match status" value="1"/>
</dbReference>
<evidence type="ECO:0000256" key="5">
    <source>
        <dbReference type="SAM" id="Phobius"/>
    </source>
</evidence>
<comment type="similarity">
    <text evidence="2">Belongs to the methyl-accepting chemotaxis (MCP) protein family.</text>
</comment>
<dbReference type="CDD" id="cd06225">
    <property type="entry name" value="HAMP"/>
    <property type="match status" value="1"/>
</dbReference>
<proteinExistence type="inferred from homology"/>
<dbReference type="Pfam" id="PF00015">
    <property type="entry name" value="MCPsignal"/>
    <property type="match status" value="1"/>
</dbReference>
<dbReference type="Gene3D" id="6.10.340.10">
    <property type="match status" value="1"/>
</dbReference>
<keyword evidence="5" id="KW-1133">Transmembrane helix</keyword>
<reference evidence="8" key="2">
    <citation type="submission" date="2015-07" db="EMBL/GenBank/DDBJ databases">
        <title>Plasmids, circular viruses and viroids from rat gut.</title>
        <authorList>
            <person name="Jorgensen T.J."/>
            <person name="Hansen M.A."/>
            <person name="Xu Z."/>
            <person name="Tabak M.A."/>
            <person name="Sorensen S.J."/>
            <person name="Hansen L.H."/>
        </authorList>
    </citation>
    <scope>NUCLEOTIDE SEQUENCE</scope>
    <source>
        <strain evidence="8">RGFK0987</strain>
    </source>
</reference>
<evidence type="ECO:0008006" key="9">
    <source>
        <dbReference type="Google" id="ProtNLM"/>
    </source>
</evidence>
<dbReference type="Gene3D" id="1.10.287.950">
    <property type="entry name" value="Methyl-accepting chemotaxis protein"/>
    <property type="match status" value="1"/>
</dbReference>
<feature type="domain" description="HAMP" evidence="7">
    <location>
        <begin position="38"/>
        <end position="90"/>
    </location>
</feature>
<evidence type="ECO:0000256" key="4">
    <source>
        <dbReference type="SAM" id="MobiDB-lite"/>
    </source>
</evidence>
<dbReference type="EMBL" id="LN853582">
    <property type="protein sequence ID" value="CRY96211.1"/>
    <property type="molecule type" value="Genomic_DNA"/>
</dbReference>
<name>A0A0H5Q2F7_9ZZZZ</name>
<dbReference type="PROSITE" id="PS50885">
    <property type="entry name" value="HAMP"/>
    <property type="match status" value="1"/>
</dbReference>
<feature type="region of interest" description="Disordered" evidence="4">
    <location>
        <begin position="396"/>
        <end position="418"/>
    </location>
</feature>
<dbReference type="GO" id="GO:0016020">
    <property type="term" value="C:membrane"/>
    <property type="evidence" value="ECO:0007669"/>
    <property type="project" value="InterPro"/>
</dbReference>
<keyword evidence="5" id="KW-0812">Transmembrane</keyword>
<evidence type="ECO:0000259" key="7">
    <source>
        <dbReference type="PROSITE" id="PS50885"/>
    </source>
</evidence>
<dbReference type="PANTHER" id="PTHR32089:SF112">
    <property type="entry name" value="LYSOZYME-LIKE PROTEIN-RELATED"/>
    <property type="match status" value="1"/>
</dbReference>
<dbReference type="AlphaFoldDB" id="A0A0H5Q2F7"/>
<protein>
    <recommendedName>
        <fullName evidence="9">Methyl-accepting chemotaxis protein</fullName>
    </recommendedName>
</protein>
<organism evidence="8">
    <name type="scientific">uncultured prokaryote</name>
    <dbReference type="NCBI Taxonomy" id="198431"/>
    <lineage>
        <taxon>unclassified sequences</taxon>
        <taxon>environmental samples</taxon>
    </lineage>
</organism>
<feature type="coiled-coil region" evidence="3">
    <location>
        <begin position="299"/>
        <end position="336"/>
    </location>
</feature>
<keyword evidence="5" id="KW-0472">Membrane</keyword>
<dbReference type="InterPro" id="IPR004089">
    <property type="entry name" value="MCPsignal_dom"/>
</dbReference>
<dbReference type="GO" id="GO:0007165">
    <property type="term" value="P:signal transduction"/>
    <property type="evidence" value="ECO:0007669"/>
    <property type="project" value="UniProtKB-KW"/>
</dbReference>